<gene>
    <name evidence="3" type="ORF">CPB83DRAFT_849447</name>
</gene>
<dbReference type="AlphaFoldDB" id="A0A9P6ELU3"/>
<comment type="caution">
    <text evidence="3">The sequence shown here is derived from an EMBL/GenBank/DDBJ whole genome shotgun (WGS) entry which is preliminary data.</text>
</comment>
<dbReference type="CDD" id="cd00229">
    <property type="entry name" value="SGNH_hydrolase"/>
    <property type="match status" value="1"/>
</dbReference>
<proteinExistence type="predicted"/>
<accession>A0A9P6ELU3</accession>
<organism evidence="3 4">
    <name type="scientific">Crepidotus variabilis</name>
    <dbReference type="NCBI Taxonomy" id="179855"/>
    <lineage>
        <taxon>Eukaryota</taxon>
        <taxon>Fungi</taxon>
        <taxon>Dikarya</taxon>
        <taxon>Basidiomycota</taxon>
        <taxon>Agaricomycotina</taxon>
        <taxon>Agaricomycetes</taxon>
        <taxon>Agaricomycetidae</taxon>
        <taxon>Agaricales</taxon>
        <taxon>Agaricineae</taxon>
        <taxon>Crepidotaceae</taxon>
        <taxon>Crepidotus</taxon>
    </lineage>
</organism>
<name>A0A9P6ELU3_9AGAR</name>
<dbReference type="Proteomes" id="UP000807306">
    <property type="component" value="Unassembled WGS sequence"/>
</dbReference>
<feature type="region of interest" description="Disordered" evidence="1">
    <location>
        <begin position="354"/>
        <end position="422"/>
    </location>
</feature>
<sequence>MPRRSPHISFLAHRMGSDTEKPAFSLSRQRSYKIWGLVLGILLILTLSHFIFPSSPTPPTPSNTYTNKNLKPKNYFNTTGSTGAYLPNPFPFCNPALPNPLSEKYTPHILSKTPLHTGSNARLKRIIHRALSGHPTTISIIGGSISACHGSGDDPISPKCYPAKTFEWWNDLFPHPASELTNGAMRKTTSQYFGYCVSNHIPDAPDLVIVELDTSDEPGPGPLESYELLLRTLLSLPSTPAVLLLSHFSPQTHLAHGFAGAGHSHLSAAHFYDTPQLSISPILLPLWMKDSTSVLGPGGYYTDMVLSNERGHEVMSDVLRAFIEKTTCEVWDEVGEEIEEGGEVDKKGLFAGLGHRPGVPEEHAAPAAGLGAGAGQDPPSAEKDPLIEHSPRKKPSYDLSTLSIPPHLMSTPPTNNKKFEEPSPFCVSANDLVNPLPPTLFYGSGWSATHPSGTGAGSASEKGPLAHYWSSTLPTSKIRIPIQTGAGDVGIYYLAEPTGIHQIANEGGGRHGGALEPSSVECWVDDNYPGAKVVENRGEGEERAVLHLIDHNVSRGSHFIECQLLGEEGVHVREFKIVGVFAT</sequence>
<dbReference type="PANTHER" id="PTHR34407:SF1">
    <property type="entry name" value="SGNH HYDROLASE-TYPE ESTERASE DOMAIN-CONTAINING PROTEIN"/>
    <property type="match status" value="1"/>
</dbReference>
<keyword evidence="2" id="KW-0472">Membrane</keyword>
<protein>
    <recommendedName>
        <fullName evidence="5">Capsular associated protein</fullName>
    </recommendedName>
</protein>
<dbReference type="OrthoDB" id="544608at2759"/>
<evidence type="ECO:0000256" key="2">
    <source>
        <dbReference type="SAM" id="Phobius"/>
    </source>
</evidence>
<keyword evidence="4" id="KW-1185">Reference proteome</keyword>
<keyword evidence="2" id="KW-0812">Transmembrane</keyword>
<reference evidence="3" key="1">
    <citation type="submission" date="2020-11" db="EMBL/GenBank/DDBJ databases">
        <authorList>
            <consortium name="DOE Joint Genome Institute"/>
            <person name="Ahrendt S."/>
            <person name="Riley R."/>
            <person name="Andreopoulos W."/>
            <person name="Labutti K."/>
            <person name="Pangilinan J."/>
            <person name="Ruiz-Duenas F.J."/>
            <person name="Barrasa J.M."/>
            <person name="Sanchez-Garcia M."/>
            <person name="Camarero S."/>
            <person name="Miyauchi S."/>
            <person name="Serrano A."/>
            <person name="Linde D."/>
            <person name="Babiker R."/>
            <person name="Drula E."/>
            <person name="Ayuso-Fernandez I."/>
            <person name="Pacheco R."/>
            <person name="Padilla G."/>
            <person name="Ferreira P."/>
            <person name="Barriuso J."/>
            <person name="Kellner H."/>
            <person name="Castanera R."/>
            <person name="Alfaro M."/>
            <person name="Ramirez L."/>
            <person name="Pisabarro A.G."/>
            <person name="Kuo A."/>
            <person name="Tritt A."/>
            <person name="Lipzen A."/>
            <person name="He G."/>
            <person name="Yan M."/>
            <person name="Ng V."/>
            <person name="Cullen D."/>
            <person name="Martin F."/>
            <person name="Rosso M.-N."/>
            <person name="Henrissat B."/>
            <person name="Hibbett D."/>
            <person name="Martinez A.T."/>
            <person name="Grigoriev I.V."/>
        </authorList>
    </citation>
    <scope>NUCLEOTIDE SEQUENCE</scope>
    <source>
        <strain evidence="3">CBS 506.95</strain>
    </source>
</reference>
<keyword evidence="2" id="KW-1133">Transmembrane helix</keyword>
<evidence type="ECO:0008006" key="5">
    <source>
        <dbReference type="Google" id="ProtNLM"/>
    </source>
</evidence>
<feature type="compositionally biased region" description="Basic and acidic residues" evidence="1">
    <location>
        <begin position="380"/>
        <end position="390"/>
    </location>
</feature>
<evidence type="ECO:0000313" key="3">
    <source>
        <dbReference type="EMBL" id="KAF9531162.1"/>
    </source>
</evidence>
<dbReference type="SUPFAM" id="SSF52266">
    <property type="entry name" value="SGNH hydrolase"/>
    <property type="match status" value="1"/>
</dbReference>
<evidence type="ECO:0000256" key="1">
    <source>
        <dbReference type="SAM" id="MobiDB-lite"/>
    </source>
</evidence>
<evidence type="ECO:0000313" key="4">
    <source>
        <dbReference type="Proteomes" id="UP000807306"/>
    </source>
</evidence>
<dbReference type="PANTHER" id="PTHR34407">
    <property type="entry name" value="EXPRESSED PROTEIN"/>
    <property type="match status" value="1"/>
</dbReference>
<dbReference type="EMBL" id="MU157836">
    <property type="protein sequence ID" value="KAF9531162.1"/>
    <property type="molecule type" value="Genomic_DNA"/>
</dbReference>
<feature type="transmembrane region" description="Helical" evidence="2">
    <location>
        <begin position="34"/>
        <end position="52"/>
    </location>
</feature>